<organism evidence="3 4">
    <name type="scientific">Natronorubrum aibiense</name>
    <dbReference type="NCBI Taxonomy" id="348826"/>
    <lineage>
        <taxon>Archaea</taxon>
        <taxon>Methanobacteriati</taxon>
        <taxon>Methanobacteriota</taxon>
        <taxon>Stenosarchaea group</taxon>
        <taxon>Halobacteria</taxon>
        <taxon>Halobacteriales</taxon>
        <taxon>Natrialbaceae</taxon>
        <taxon>Natronorubrum</taxon>
    </lineage>
</organism>
<dbReference type="CDD" id="cd03801">
    <property type="entry name" value="GT4_PimA-like"/>
    <property type="match status" value="1"/>
</dbReference>
<dbReference type="PANTHER" id="PTHR45947">
    <property type="entry name" value="SULFOQUINOVOSYL TRANSFERASE SQD2"/>
    <property type="match status" value="1"/>
</dbReference>
<accession>A0A5P9P2C2</accession>
<dbReference type="Pfam" id="PF00534">
    <property type="entry name" value="Glycos_transf_1"/>
    <property type="match status" value="1"/>
</dbReference>
<dbReference type="Gene3D" id="3.40.50.2000">
    <property type="entry name" value="Glycogen Phosphorylase B"/>
    <property type="match status" value="2"/>
</dbReference>
<sequence length="375" mass="42333">MTTENLRILRVVQSTYPEVVGGVGIHVHEMSRRQSEMGHDVTVLTTDNGDRSLPRTEHRDGYTLVRHKEVARLIDNSIFPGVIKSLYERANDFDIIHAHSHLYFSTNLSALISKITDSNLVITNHGFYSQTASTSIQKVYNRTIGKATLNSADRIFCYTPRAKNILREHNIGSPIEIISNGINCEIFAPENEEDETQQILFVGRLKNGKRPDALIRGFGKLVDEYPNYQLKIVGDGPMLPDLKTLCNEKNIQEMVTFTGELSYDEMPDVYRQSDLLVLPTKTEAAIPRVVMEAWACKTPAIMPNIQEIDAEIFKKGGILCDGTPSGIYDSVRQLIEDDQLRSTLGNTGREVVQEKYSWAETVEKTTETYYEVVNE</sequence>
<feature type="domain" description="Glycosyl transferase family 1" evidence="1">
    <location>
        <begin position="186"/>
        <end position="350"/>
    </location>
</feature>
<feature type="domain" description="Glycosyltransferase subfamily 4-like N-terminal" evidence="2">
    <location>
        <begin position="20"/>
        <end position="185"/>
    </location>
</feature>
<dbReference type="PANTHER" id="PTHR45947:SF3">
    <property type="entry name" value="SULFOQUINOVOSYL TRANSFERASE SQD2"/>
    <property type="match status" value="1"/>
</dbReference>
<keyword evidence="4" id="KW-1185">Reference proteome</keyword>
<evidence type="ECO:0000313" key="3">
    <source>
        <dbReference type="EMBL" id="QFU82282.1"/>
    </source>
</evidence>
<dbReference type="InterPro" id="IPR050194">
    <property type="entry name" value="Glycosyltransferase_grp1"/>
</dbReference>
<reference evidence="3 4" key="1">
    <citation type="journal article" date="2007" name="Int. J. Syst. Evol. Microbiol.">
        <title>Natronorubrum sulfidifaciens sp. nov., an extremely haloalkaliphilic archaeon isolated from Aiding salt lake in Xin-Jiang, China.</title>
        <authorList>
            <person name="Cui H.L."/>
            <person name="Tohty D."/>
            <person name="Liu H.C."/>
            <person name="Liu S.J."/>
            <person name="Oren A."/>
            <person name="Zhou P.J."/>
        </authorList>
    </citation>
    <scope>NUCLEOTIDE SEQUENCE [LARGE SCALE GENOMIC DNA]</scope>
    <source>
        <strain evidence="3 4">7-3</strain>
    </source>
</reference>
<dbReference type="InterPro" id="IPR001296">
    <property type="entry name" value="Glyco_trans_1"/>
</dbReference>
<evidence type="ECO:0000259" key="2">
    <source>
        <dbReference type="Pfam" id="PF13439"/>
    </source>
</evidence>
<dbReference type="GO" id="GO:0016757">
    <property type="term" value="F:glycosyltransferase activity"/>
    <property type="evidence" value="ECO:0007669"/>
    <property type="project" value="InterPro"/>
</dbReference>
<dbReference type="SUPFAM" id="SSF53756">
    <property type="entry name" value="UDP-Glycosyltransferase/glycogen phosphorylase"/>
    <property type="match status" value="1"/>
</dbReference>
<dbReference type="KEGG" id="nas:GCU68_06925"/>
<name>A0A5P9P2C2_9EURY</name>
<keyword evidence="3" id="KW-0808">Transferase</keyword>
<dbReference type="Proteomes" id="UP000326170">
    <property type="component" value="Chromosome"/>
</dbReference>
<evidence type="ECO:0000259" key="1">
    <source>
        <dbReference type="Pfam" id="PF00534"/>
    </source>
</evidence>
<dbReference type="EMBL" id="CP045488">
    <property type="protein sequence ID" value="QFU82282.1"/>
    <property type="molecule type" value="Genomic_DNA"/>
</dbReference>
<dbReference type="Pfam" id="PF13439">
    <property type="entry name" value="Glyco_transf_4"/>
    <property type="match status" value="1"/>
</dbReference>
<dbReference type="OrthoDB" id="132546at2157"/>
<evidence type="ECO:0000313" key="4">
    <source>
        <dbReference type="Proteomes" id="UP000326170"/>
    </source>
</evidence>
<proteinExistence type="predicted"/>
<protein>
    <submittedName>
        <fullName evidence="3">Glycosyltransferase</fullName>
    </submittedName>
</protein>
<dbReference type="AlphaFoldDB" id="A0A5P9P2C2"/>
<dbReference type="InterPro" id="IPR028098">
    <property type="entry name" value="Glyco_trans_4-like_N"/>
</dbReference>
<gene>
    <name evidence="3" type="ORF">GCU68_06925</name>
</gene>